<dbReference type="InterPro" id="IPR050214">
    <property type="entry name" value="Cys_Synth/Cystath_Beta-Synth"/>
</dbReference>
<proteinExistence type="inferred from homology"/>
<dbReference type="FunFam" id="3.40.50.1100:FF:000096">
    <property type="entry name" value="Related to cysteine synthase"/>
    <property type="match status" value="1"/>
</dbReference>
<organism evidence="16">
    <name type="scientific">Volvox carteri f. nagariensis</name>
    <dbReference type="NCBI Taxonomy" id="3068"/>
    <lineage>
        <taxon>Eukaryota</taxon>
        <taxon>Viridiplantae</taxon>
        <taxon>Chlorophyta</taxon>
        <taxon>core chlorophytes</taxon>
        <taxon>Chlorophyceae</taxon>
        <taxon>CS clade</taxon>
        <taxon>Chlamydomonadales</taxon>
        <taxon>Volvocaceae</taxon>
        <taxon>Volvox</taxon>
    </lineage>
</organism>
<accession>D8UK51</accession>
<keyword evidence="9" id="KW-1133">Transmembrane helix</keyword>
<dbReference type="KEGG" id="vcn:VOLCADRAFT_108440"/>
<evidence type="ECO:0000256" key="6">
    <source>
        <dbReference type="ARBA" id="ARBA00022692"/>
    </source>
</evidence>
<keyword evidence="11" id="KW-0472">Membrane</keyword>
<dbReference type="PROSITE" id="PS00901">
    <property type="entry name" value="CYS_SYNTHASE"/>
    <property type="match status" value="1"/>
</dbReference>
<dbReference type="eggNOG" id="KOG1481">
    <property type="taxonomic scope" value="Eukaryota"/>
</dbReference>
<evidence type="ECO:0000256" key="8">
    <source>
        <dbReference type="ARBA" id="ARBA00022898"/>
    </source>
</evidence>
<keyword evidence="10" id="KW-0496">Mitochondrion</keyword>
<dbReference type="FunCoup" id="D8UK51">
    <property type="interactions" value="821"/>
</dbReference>
<keyword evidence="8" id="KW-0663">Pyridoxal phosphate</keyword>
<dbReference type="GO" id="GO:0006535">
    <property type="term" value="P:cysteine biosynthetic process from serine"/>
    <property type="evidence" value="ECO:0007669"/>
    <property type="project" value="InterPro"/>
</dbReference>
<evidence type="ECO:0000256" key="3">
    <source>
        <dbReference type="ARBA" id="ARBA00007103"/>
    </source>
</evidence>
<dbReference type="InParanoid" id="D8UK51"/>
<evidence type="ECO:0000256" key="9">
    <source>
        <dbReference type="ARBA" id="ARBA00022989"/>
    </source>
</evidence>
<dbReference type="GO" id="GO:0005741">
    <property type="term" value="C:mitochondrial outer membrane"/>
    <property type="evidence" value="ECO:0007669"/>
    <property type="project" value="UniProtKB-SubCell"/>
</dbReference>
<gene>
    <name evidence="15" type="ORF">VOLCADRAFT_108440</name>
</gene>
<comment type="cofactor">
    <cofactor evidence="1">
        <name>pyridoxal 5'-phosphate</name>
        <dbReference type="ChEBI" id="CHEBI:597326"/>
    </cofactor>
</comment>
<dbReference type="Proteomes" id="UP000001058">
    <property type="component" value="Unassembled WGS sequence"/>
</dbReference>
<dbReference type="PANTHER" id="PTHR10314">
    <property type="entry name" value="CYSTATHIONINE BETA-SYNTHASE"/>
    <property type="match status" value="1"/>
</dbReference>
<evidence type="ECO:0000256" key="2">
    <source>
        <dbReference type="ARBA" id="ARBA00004572"/>
    </source>
</evidence>
<evidence type="ECO:0000313" key="15">
    <source>
        <dbReference type="EMBL" id="EFJ39903.1"/>
    </source>
</evidence>
<evidence type="ECO:0000256" key="13">
    <source>
        <dbReference type="ARBA" id="ARBA00078545"/>
    </source>
</evidence>
<evidence type="ECO:0000256" key="12">
    <source>
        <dbReference type="ARBA" id="ARBA00047931"/>
    </source>
</evidence>
<evidence type="ECO:0000256" key="4">
    <source>
        <dbReference type="ARBA" id="ARBA00012681"/>
    </source>
</evidence>
<keyword evidence="7" id="KW-1000">Mitochondrion outer membrane</keyword>
<dbReference type="GeneID" id="9625777"/>
<dbReference type="SUPFAM" id="SSF53686">
    <property type="entry name" value="Tryptophan synthase beta subunit-like PLP-dependent enzymes"/>
    <property type="match status" value="1"/>
</dbReference>
<dbReference type="InterPro" id="IPR036052">
    <property type="entry name" value="TrpB-like_PALP_sf"/>
</dbReference>
<comment type="subcellular location">
    <subcellularLocation>
        <location evidence="2">Mitochondrion outer membrane</location>
        <topology evidence="2">Single-pass membrane protein</topology>
    </subcellularLocation>
</comment>
<dbReference type="CDD" id="cd01561">
    <property type="entry name" value="CBS_like"/>
    <property type="match status" value="1"/>
</dbReference>
<dbReference type="Pfam" id="PF00291">
    <property type="entry name" value="PALP"/>
    <property type="match status" value="1"/>
</dbReference>
<dbReference type="OrthoDB" id="10259545at2759"/>
<dbReference type="InterPro" id="IPR001926">
    <property type="entry name" value="TrpB-like_PALP"/>
</dbReference>
<evidence type="ECO:0000259" key="14">
    <source>
        <dbReference type="Pfam" id="PF00291"/>
    </source>
</evidence>
<name>D8UK51_VOLCA</name>
<keyword evidence="16" id="KW-1185">Reference proteome</keyword>
<sequence length="382" mass="40544">MGCQAFIAPWIAPLSLALAAGAGAMLCYLYVSAVNRLNDGVSKGVLDLIGNTPLIRIASLSEETGCEILAKAEMLNPGGSVKDRVALQIVREALREGRLQPGSLITEGTAGSTGVSLAMVAAALGCRCSIIMPDDAAVEKANMIHAYGATVQRVRPVSIVHPDHPVNVARRIAASTPGALFADQFENEANYRAHLKTGEEIWRQTRGRVQAFVSGAGTGGTIAGVSVSLKARNPRVKVFLIDPPGSSLFNKVKRGVMYTYEEAEGKRLRNPFDTITEGIGINRLTANFGKAVIDDAFRGTDREAVEMAQFLLRNEGLWVGSSAAMNCVGAVKAARALGPGHVVVTLLCDGGHRHLSKFHNPEYLAQMGLTPLSKGRELGFVA</sequence>
<dbReference type="RefSeq" id="XP_002959042.1">
    <property type="nucleotide sequence ID" value="XM_002958996.1"/>
</dbReference>
<evidence type="ECO:0000256" key="1">
    <source>
        <dbReference type="ARBA" id="ARBA00001933"/>
    </source>
</evidence>
<comment type="similarity">
    <text evidence="3">Belongs to the cysteine synthase/cystathionine beta-synthase family.</text>
</comment>
<protein>
    <recommendedName>
        <fullName evidence="4">cysteine synthase</fullName>
        <ecNumber evidence="4">2.5.1.47</ecNumber>
    </recommendedName>
    <alternativeName>
        <fullName evidence="13">Cysteine synthase-like protein</fullName>
    </alternativeName>
</protein>
<comment type="catalytic activity">
    <reaction evidence="12">
        <text>O-acetyl-L-serine + hydrogen sulfide = L-cysteine + acetate</text>
        <dbReference type="Rhea" id="RHEA:14829"/>
        <dbReference type="ChEBI" id="CHEBI:29919"/>
        <dbReference type="ChEBI" id="CHEBI:30089"/>
        <dbReference type="ChEBI" id="CHEBI:35235"/>
        <dbReference type="ChEBI" id="CHEBI:58340"/>
        <dbReference type="EC" id="2.5.1.47"/>
    </reaction>
</comment>
<dbReference type="AlphaFoldDB" id="D8UK51"/>
<dbReference type="EC" id="2.5.1.47" evidence="4"/>
<dbReference type="STRING" id="3068.D8UK51"/>
<evidence type="ECO:0000313" key="16">
    <source>
        <dbReference type="Proteomes" id="UP000001058"/>
    </source>
</evidence>
<keyword evidence="5" id="KW-0808">Transferase</keyword>
<dbReference type="FunFam" id="3.40.50.1100:FF:000049">
    <property type="entry name" value="Cysteine synthase, putative"/>
    <property type="match status" value="1"/>
</dbReference>
<dbReference type="Gene3D" id="3.40.50.1100">
    <property type="match status" value="2"/>
</dbReference>
<evidence type="ECO:0000256" key="5">
    <source>
        <dbReference type="ARBA" id="ARBA00022679"/>
    </source>
</evidence>
<evidence type="ECO:0000256" key="11">
    <source>
        <dbReference type="ARBA" id="ARBA00023136"/>
    </source>
</evidence>
<evidence type="ECO:0000256" key="7">
    <source>
        <dbReference type="ARBA" id="ARBA00022787"/>
    </source>
</evidence>
<dbReference type="InterPro" id="IPR001216">
    <property type="entry name" value="P-phosphate_BS"/>
</dbReference>
<keyword evidence="6" id="KW-0812">Transmembrane</keyword>
<reference evidence="15 16" key="1">
    <citation type="journal article" date="2010" name="Science">
        <title>Genomic analysis of organismal complexity in the multicellular green alga Volvox carteri.</title>
        <authorList>
            <person name="Prochnik S.E."/>
            <person name="Umen J."/>
            <person name="Nedelcu A.M."/>
            <person name="Hallmann A."/>
            <person name="Miller S.M."/>
            <person name="Nishii I."/>
            <person name="Ferris P."/>
            <person name="Kuo A."/>
            <person name="Mitros T."/>
            <person name="Fritz-Laylin L.K."/>
            <person name="Hellsten U."/>
            <person name="Chapman J."/>
            <person name="Simakov O."/>
            <person name="Rensing S.A."/>
            <person name="Terry A."/>
            <person name="Pangilinan J."/>
            <person name="Kapitonov V."/>
            <person name="Jurka J."/>
            <person name="Salamov A."/>
            <person name="Shapiro H."/>
            <person name="Schmutz J."/>
            <person name="Grimwood J."/>
            <person name="Lindquist E."/>
            <person name="Lucas S."/>
            <person name="Grigoriev I.V."/>
            <person name="Schmitt R."/>
            <person name="Kirk D."/>
            <person name="Rokhsar D.S."/>
        </authorList>
    </citation>
    <scope>NUCLEOTIDE SEQUENCE [LARGE SCALE GENOMIC DNA]</scope>
    <source>
        <strain evidence="16">f. Nagariensis / Eve</strain>
    </source>
</reference>
<dbReference type="EMBL" id="GL378438">
    <property type="protein sequence ID" value="EFJ39903.1"/>
    <property type="molecule type" value="Genomic_DNA"/>
</dbReference>
<evidence type="ECO:0000256" key="10">
    <source>
        <dbReference type="ARBA" id="ARBA00023128"/>
    </source>
</evidence>
<feature type="domain" description="Tryptophan synthase beta chain-like PALP" evidence="14">
    <location>
        <begin position="46"/>
        <end position="349"/>
    </location>
</feature>
<dbReference type="GO" id="GO:0004124">
    <property type="term" value="F:cysteine synthase activity"/>
    <property type="evidence" value="ECO:0007669"/>
    <property type="project" value="UniProtKB-EC"/>
</dbReference>